<accession>A0A1D1VK49</accession>
<organism evidence="1 2">
    <name type="scientific">Ramazzottius varieornatus</name>
    <name type="common">Water bear</name>
    <name type="synonym">Tardigrade</name>
    <dbReference type="NCBI Taxonomy" id="947166"/>
    <lineage>
        <taxon>Eukaryota</taxon>
        <taxon>Metazoa</taxon>
        <taxon>Ecdysozoa</taxon>
        <taxon>Tardigrada</taxon>
        <taxon>Eutardigrada</taxon>
        <taxon>Parachela</taxon>
        <taxon>Hypsibioidea</taxon>
        <taxon>Ramazzottiidae</taxon>
        <taxon>Ramazzottius</taxon>
    </lineage>
</organism>
<dbReference type="Proteomes" id="UP000186922">
    <property type="component" value="Unassembled WGS sequence"/>
</dbReference>
<dbReference type="EMBL" id="BDGG01000005">
    <property type="protein sequence ID" value="GAV00118.1"/>
    <property type="molecule type" value="Genomic_DNA"/>
</dbReference>
<comment type="caution">
    <text evidence="1">The sequence shown here is derived from an EMBL/GenBank/DDBJ whole genome shotgun (WGS) entry which is preliminary data.</text>
</comment>
<dbReference type="AlphaFoldDB" id="A0A1D1VK49"/>
<gene>
    <name evidence="1" type="primary">RvY_11010-1</name>
    <name evidence="1" type="synonym">RvY_11010.1</name>
    <name evidence="1" type="ORF">RvY_11010</name>
</gene>
<name>A0A1D1VK49_RAMVA</name>
<reference evidence="1 2" key="1">
    <citation type="journal article" date="2016" name="Nat. Commun.">
        <title>Extremotolerant tardigrade genome and improved radiotolerance of human cultured cells by tardigrade-unique protein.</title>
        <authorList>
            <person name="Hashimoto T."/>
            <person name="Horikawa D.D."/>
            <person name="Saito Y."/>
            <person name="Kuwahara H."/>
            <person name="Kozuka-Hata H."/>
            <person name="Shin-I T."/>
            <person name="Minakuchi Y."/>
            <person name="Ohishi K."/>
            <person name="Motoyama A."/>
            <person name="Aizu T."/>
            <person name="Enomoto A."/>
            <person name="Kondo K."/>
            <person name="Tanaka S."/>
            <person name="Hara Y."/>
            <person name="Koshikawa S."/>
            <person name="Sagara H."/>
            <person name="Miura T."/>
            <person name="Yokobori S."/>
            <person name="Miyagawa K."/>
            <person name="Suzuki Y."/>
            <person name="Kubo T."/>
            <person name="Oyama M."/>
            <person name="Kohara Y."/>
            <person name="Fujiyama A."/>
            <person name="Arakawa K."/>
            <person name="Katayama T."/>
            <person name="Toyoda A."/>
            <person name="Kunieda T."/>
        </authorList>
    </citation>
    <scope>NUCLEOTIDE SEQUENCE [LARGE SCALE GENOMIC DNA]</scope>
    <source>
        <strain evidence="1 2">YOKOZUNA-1</strain>
    </source>
</reference>
<evidence type="ECO:0000313" key="1">
    <source>
        <dbReference type="EMBL" id="GAV00118.1"/>
    </source>
</evidence>
<protein>
    <submittedName>
        <fullName evidence="1">Uncharacterized protein</fullName>
    </submittedName>
</protein>
<evidence type="ECO:0000313" key="2">
    <source>
        <dbReference type="Proteomes" id="UP000186922"/>
    </source>
</evidence>
<sequence>MVDSAYARRHELHDYLFVQKGAIKDEVPSAEEWIDMEYLVELPKPLEAVSVDCSAFKSSTFHLALAELGVCEPI</sequence>
<proteinExistence type="predicted"/>
<dbReference type="OrthoDB" id="1607513at2759"/>
<keyword evidence="2" id="KW-1185">Reference proteome</keyword>